<proteinExistence type="predicted"/>
<gene>
    <name evidence="2" type="ORF">G2W53_018188</name>
</gene>
<feature type="region of interest" description="Disordered" evidence="1">
    <location>
        <begin position="1"/>
        <end position="35"/>
    </location>
</feature>
<evidence type="ECO:0000256" key="1">
    <source>
        <dbReference type="SAM" id="MobiDB-lite"/>
    </source>
</evidence>
<evidence type="ECO:0000313" key="3">
    <source>
        <dbReference type="Proteomes" id="UP000634136"/>
    </source>
</evidence>
<comment type="caution">
    <text evidence="2">The sequence shown here is derived from an EMBL/GenBank/DDBJ whole genome shotgun (WGS) entry which is preliminary data.</text>
</comment>
<protein>
    <submittedName>
        <fullName evidence="2">Uncharacterized protein</fullName>
    </submittedName>
</protein>
<feature type="compositionally biased region" description="Basic and acidic residues" evidence="1">
    <location>
        <begin position="1"/>
        <end position="15"/>
    </location>
</feature>
<sequence length="35" mass="4185">MDEGFHPSEEREDPCMRFPKRVPGGESPKFRREHL</sequence>
<keyword evidence="3" id="KW-1185">Reference proteome</keyword>
<organism evidence="2 3">
    <name type="scientific">Senna tora</name>
    <dbReference type="NCBI Taxonomy" id="362788"/>
    <lineage>
        <taxon>Eukaryota</taxon>
        <taxon>Viridiplantae</taxon>
        <taxon>Streptophyta</taxon>
        <taxon>Embryophyta</taxon>
        <taxon>Tracheophyta</taxon>
        <taxon>Spermatophyta</taxon>
        <taxon>Magnoliopsida</taxon>
        <taxon>eudicotyledons</taxon>
        <taxon>Gunneridae</taxon>
        <taxon>Pentapetalae</taxon>
        <taxon>rosids</taxon>
        <taxon>fabids</taxon>
        <taxon>Fabales</taxon>
        <taxon>Fabaceae</taxon>
        <taxon>Caesalpinioideae</taxon>
        <taxon>Cassia clade</taxon>
        <taxon>Senna</taxon>
    </lineage>
</organism>
<dbReference type="AlphaFoldDB" id="A0A834U040"/>
<accession>A0A834U040</accession>
<dbReference type="Proteomes" id="UP000634136">
    <property type="component" value="Unassembled WGS sequence"/>
</dbReference>
<name>A0A834U040_9FABA</name>
<reference evidence="2" key="1">
    <citation type="submission" date="2020-09" db="EMBL/GenBank/DDBJ databases">
        <title>Genome-Enabled Discovery of Anthraquinone Biosynthesis in Senna tora.</title>
        <authorList>
            <person name="Kang S.-H."/>
            <person name="Pandey R.P."/>
            <person name="Lee C.-M."/>
            <person name="Sim J.-S."/>
            <person name="Jeong J.-T."/>
            <person name="Choi B.-S."/>
            <person name="Jung M."/>
            <person name="Ginzburg D."/>
            <person name="Zhao K."/>
            <person name="Won S.Y."/>
            <person name="Oh T.-J."/>
            <person name="Yu Y."/>
            <person name="Kim N.-H."/>
            <person name="Lee O.R."/>
            <person name="Lee T.-H."/>
            <person name="Bashyal P."/>
            <person name="Kim T.-S."/>
            <person name="Lee W.-H."/>
            <person name="Kawkins C."/>
            <person name="Kim C.-K."/>
            <person name="Kim J.S."/>
            <person name="Ahn B.O."/>
            <person name="Rhee S.Y."/>
            <person name="Sohng J.K."/>
        </authorList>
    </citation>
    <scope>NUCLEOTIDE SEQUENCE</scope>
    <source>
        <tissue evidence="2">Leaf</tissue>
    </source>
</reference>
<evidence type="ECO:0000313" key="2">
    <source>
        <dbReference type="EMBL" id="KAF7827024.1"/>
    </source>
</evidence>
<dbReference type="EMBL" id="JAAIUW010000006">
    <property type="protein sequence ID" value="KAF7827024.1"/>
    <property type="molecule type" value="Genomic_DNA"/>
</dbReference>